<evidence type="ECO:0000313" key="3">
    <source>
        <dbReference type="Proteomes" id="UP001153555"/>
    </source>
</evidence>
<name>A0A9N7MHV1_STRHE</name>
<keyword evidence="3" id="KW-1185">Reference proteome</keyword>
<dbReference type="GO" id="GO:0005634">
    <property type="term" value="C:nucleus"/>
    <property type="evidence" value="ECO:0007669"/>
    <property type="project" value="TreeGrafter"/>
</dbReference>
<evidence type="ECO:0008006" key="4">
    <source>
        <dbReference type="Google" id="ProtNLM"/>
    </source>
</evidence>
<dbReference type="GO" id="GO:0009630">
    <property type="term" value="P:gravitropism"/>
    <property type="evidence" value="ECO:0007669"/>
    <property type="project" value="TreeGrafter"/>
</dbReference>
<dbReference type="EMBL" id="CACSLK010000984">
    <property type="protein sequence ID" value="CAA0806938.1"/>
    <property type="molecule type" value="Genomic_DNA"/>
</dbReference>
<dbReference type="PANTHER" id="PTHR34946">
    <property type="entry name" value="OS03G0310200 PROTEIN"/>
    <property type="match status" value="1"/>
</dbReference>
<comment type="caution">
    <text evidence="2">The sequence shown here is derived from an EMBL/GenBank/DDBJ whole genome shotgun (WGS) entry which is preliminary data.</text>
</comment>
<dbReference type="PANTHER" id="PTHR34946:SF2">
    <property type="entry name" value="OS04G0386300 PROTEIN"/>
    <property type="match status" value="1"/>
</dbReference>
<feature type="region of interest" description="Disordered" evidence="1">
    <location>
        <begin position="1"/>
        <end position="27"/>
    </location>
</feature>
<dbReference type="Proteomes" id="UP001153555">
    <property type="component" value="Unassembled WGS sequence"/>
</dbReference>
<protein>
    <recommendedName>
        <fullName evidence="4">Protein SHOOT GRAVITROPISM 5</fullName>
    </recommendedName>
</protein>
<gene>
    <name evidence="2" type="ORF">SHERM_09815</name>
</gene>
<proteinExistence type="predicted"/>
<reference evidence="2" key="1">
    <citation type="submission" date="2019-12" db="EMBL/GenBank/DDBJ databases">
        <authorList>
            <person name="Scholes J."/>
        </authorList>
    </citation>
    <scope>NUCLEOTIDE SEQUENCE</scope>
</reference>
<dbReference type="OrthoDB" id="1900138at2759"/>
<accession>A0A9N7MHV1</accession>
<organism evidence="2 3">
    <name type="scientific">Striga hermonthica</name>
    <name type="common">Purple witchweed</name>
    <name type="synonym">Buchnera hermonthica</name>
    <dbReference type="NCBI Taxonomy" id="68872"/>
    <lineage>
        <taxon>Eukaryota</taxon>
        <taxon>Viridiplantae</taxon>
        <taxon>Streptophyta</taxon>
        <taxon>Embryophyta</taxon>
        <taxon>Tracheophyta</taxon>
        <taxon>Spermatophyta</taxon>
        <taxon>Magnoliopsida</taxon>
        <taxon>eudicotyledons</taxon>
        <taxon>Gunneridae</taxon>
        <taxon>Pentapetalae</taxon>
        <taxon>asterids</taxon>
        <taxon>lamiids</taxon>
        <taxon>Lamiales</taxon>
        <taxon>Orobanchaceae</taxon>
        <taxon>Buchnereae</taxon>
        <taxon>Striga</taxon>
    </lineage>
</organism>
<evidence type="ECO:0000256" key="1">
    <source>
        <dbReference type="SAM" id="MobiDB-lite"/>
    </source>
</evidence>
<dbReference type="AlphaFoldDB" id="A0A9N7MHV1"/>
<sequence>MEAQEEENQHREMQLLSPPHAKSQPPLDLRLSISVGPRLTKLQDVGPAEALRWEVAEQIRLAAVERAYAERVRELTRREMEAAHNEFARARAMWERAREEVELVNRMKDRAAREVEVTCQSCRQKFSP</sequence>
<evidence type="ECO:0000313" key="2">
    <source>
        <dbReference type="EMBL" id="CAA0806938.1"/>
    </source>
</evidence>